<dbReference type="PANTHER" id="PTHR33116:SF66">
    <property type="entry name" value="REVERSE TRANSCRIPTASE ZINC-BINDING DOMAIN-CONTAINING PROTEIN"/>
    <property type="match status" value="1"/>
</dbReference>
<evidence type="ECO:0000313" key="1">
    <source>
        <dbReference type="EMBL" id="WMV46797.1"/>
    </source>
</evidence>
<dbReference type="EMBL" id="CP133620">
    <property type="protein sequence ID" value="WMV46797.1"/>
    <property type="molecule type" value="Genomic_DNA"/>
</dbReference>
<organism evidence="1 2">
    <name type="scientific">Solanum verrucosum</name>
    <dbReference type="NCBI Taxonomy" id="315347"/>
    <lineage>
        <taxon>Eukaryota</taxon>
        <taxon>Viridiplantae</taxon>
        <taxon>Streptophyta</taxon>
        <taxon>Embryophyta</taxon>
        <taxon>Tracheophyta</taxon>
        <taxon>Spermatophyta</taxon>
        <taxon>Magnoliopsida</taxon>
        <taxon>eudicotyledons</taxon>
        <taxon>Gunneridae</taxon>
        <taxon>Pentapetalae</taxon>
        <taxon>asterids</taxon>
        <taxon>lamiids</taxon>
        <taxon>Solanales</taxon>
        <taxon>Solanaceae</taxon>
        <taxon>Solanoideae</taxon>
        <taxon>Solaneae</taxon>
        <taxon>Solanum</taxon>
    </lineage>
</organism>
<accession>A0AAF0UIU0</accession>
<protein>
    <submittedName>
        <fullName evidence="1">Uncharacterized protein</fullName>
    </submittedName>
</protein>
<evidence type="ECO:0000313" key="2">
    <source>
        <dbReference type="Proteomes" id="UP001234989"/>
    </source>
</evidence>
<gene>
    <name evidence="1" type="ORF">MTR67_040182</name>
</gene>
<dbReference type="PANTHER" id="PTHR33116">
    <property type="entry name" value="REVERSE TRANSCRIPTASE ZINC-BINDING DOMAIN-CONTAINING PROTEIN-RELATED-RELATED"/>
    <property type="match status" value="1"/>
</dbReference>
<dbReference type="Proteomes" id="UP001234989">
    <property type="component" value="Chromosome 9"/>
</dbReference>
<dbReference type="AlphaFoldDB" id="A0AAF0UIU0"/>
<sequence>MLQDGITHQSFVEDLLQFARGDLPSVTALYKCFLKFSHAFGLQEIMSKNFVYFGGVTSTERNKILQPLGIEIEDLPFKYLKILLSTKKTTLVLWRLLILKIIMRISSWTVKKLSYASRIQLVQTMIFGIQAYQAQLYILPTIILKVIDAYCKSYVWSGTNEVTKKTLVAWEKLCSHMACGGLNLKNLTLWNKVTIATNCWDLTNKKDRLWISWVHSYYVKNKCVLTMVIPKQASEMVKQIIGTRRILQDSQ</sequence>
<reference evidence="1" key="1">
    <citation type="submission" date="2023-08" db="EMBL/GenBank/DDBJ databases">
        <title>A de novo genome assembly of Solanum verrucosum Schlechtendal, a Mexican diploid species geographically isolated from the other diploid A-genome species in potato relatives.</title>
        <authorList>
            <person name="Hosaka K."/>
        </authorList>
    </citation>
    <scope>NUCLEOTIDE SEQUENCE</scope>
    <source>
        <tissue evidence="1">Young leaves</tissue>
    </source>
</reference>
<name>A0AAF0UIU0_SOLVR</name>
<keyword evidence="2" id="KW-1185">Reference proteome</keyword>
<proteinExistence type="predicted"/>